<dbReference type="InterPro" id="IPR007213">
    <property type="entry name" value="Ppm1/Ppm2/Tcmp"/>
</dbReference>
<dbReference type="AlphaFoldDB" id="A0A1Z4LUU5"/>
<gene>
    <name evidence="3" type="ORF">NIES267_45200</name>
</gene>
<keyword evidence="1" id="KW-0489">Methyltransferase</keyword>
<dbReference type="OrthoDB" id="7063113at2"/>
<accession>A0A1Z4LUU5</accession>
<protein>
    <recommendedName>
        <fullName evidence="5">Tetracenomycin C synthesis protein homolog</fullName>
    </recommendedName>
</protein>
<name>A0A1Z4LUU5_9CYAN</name>
<reference evidence="3 4" key="1">
    <citation type="submission" date="2017-06" db="EMBL/GenBank/DDBJ databases">
        <title>Genome sequencing of cyanobaciteial culture collection at National Institute for Environmental Studies (NIES).</title>
        <authorList>
            <person name="Hirose Y."/>
            <person name="Shimura Y."/>
            <person name="Fujisawa T."/>
            <person name="Nakamura Y."/>
            <person name="Kawachi M."/>
        </authorList>
    </citation>
    <scope>NUCLEOTIDE SEQUENCE [LARGE SCALE GENOMIC DNA]</scope>
    <source>
        <strain evidence="3 4">NIES-267</strain>
    </source>
</reference>
<evidence type="ECO:0000313" key="3">
    <source>
        <dbReference type="EMBL" id="BAY85022.1"/>
    </source>
</evidence>
<dbReference type="Pfam" id="PF04072">
    <property type="entry name" value="LCM"/>
    <property type="match status" value="1"/>
</dbReference>
<proteinExistence type="predicted"/>
<keyword evidence="2" id="KW-0808">Transferase</keyword>
<dbReference type="SUPFAM" id="SSF53335">
    <property type="entry name" value="S-adenosyl-L-methionine-dependent methyltransferases"/>
    <property type="match status" value="1"/>
</dbReference>
<evidence type="ECO:0000256" key="2">
    <source>
        <dbReference type="ARBA" id="ARBA00022679"/>
    </source>
</evidence>
<dbReference type="InterPro" id="IPR029063">
    <property type="entry name" value="SAM-dependent_MTases_sf"/>
</dbReference>
<evidence type="ECO:0000313" key="4">
    <source>
        <dbReference type="Proteomes" id="UP000218418"/>
    </source>
</evidence>
<keyword evidence="4" id="KW-1185">Reference proteome</keyword>
<dbReference type="Gene3D" id="3.40.50.150">
    <property type="entry name" value="Vaccinia Virus protein VP39"/>
    <property type="match status" value="1"/>
</dbReference>
<dbReference type="Proteomes" id="UP000218418">
    <property type="component" value="Chromosome"/>
</dbReference>
<dbReference type="GO" id="GO:0032259">
    <property type="term" value="P:methylation"/>
    <property type="evidence" value="ECO:0007669"/>
    <property type="project" value="UniProtKB-KW"/>
</dbReference>
<dbReference type="EMBL" id="AP018227">
    <property type="protein sequence ID" value="BAY85022.1"/>
    <property type="molecule type" value="Genomic_DNA"/>
</dbReference>
<organism evidence="3 4">
    <name type="scientific">Calothrix parasitica NIES-267</name>
    <dbReference type="NCBI Taxonomy" id="1973488"/>
    <lineage>
        <taxon>Bacteria</taxon>
        <taxon>Bacillati</taxon>
        <taxon>Cyanobacteriota</taxon>
        <taxon>Cyanophyceae</taxon>
        <taxon>Nostocales</taxon>
        <taxon>Calotrichaceae</taxon>
        <taxon>Calothrix</taxon>
    </lineage>
</organism>
<evidence type="ECO:0008006" key="5">
    <source>
        <dbReference type="Google" id="ProtNLM"/>
    </source>
</evidence>
<sequence length="291" mass="33141">MSSFEKISPTALMVAYARQFTDIPYSQELSQLVNAEAFINQLDAAVEKFQGHKLDRPVENAALFEARYKGINQLMNEFSSQQVLELASGLLPRGMTFSEESHNVFIESDLSAVISQKQQLVKQLVGNRSNLRFENIDATSHSSQFPLNADYLDSQKPITVVCEGLLMYLTIEQKQQVFSNVRELLQVYGGVWITHDLITKENLSHRWKISPTWQKFEETVNQMTQTSLTDTHFDNFDHVQEFATEQGFKLNKYSLLDVFEQLTCLQPLEIDADIAKSILADSSVFALTLQN</sequence>
<evidence type="ECO:0000256" key="1">
    <source>
        <dbReference type="ARBA" id="ARBA00022603"/>
    </source>
</evidence>
<dbReference type="GO" id="GO:0008168">
    <property type="term" value="F:methyltransferase activity"/>
    <property type="evidence" value="ECO:0007669"/>
    <property type="project" value="UniProtKB-KW"/>
</dbReference>